<evidence type="ECO:0000256" key="1">
    <source>
        <dbReference type="SAM" id="MobiDB-lite"/>
    </source>
</evidence>
<comment type="caution">
    <text evidence="2">The sequence shown here is derived from an EMBL/GenBank/DDBJ whole genome shotgun (WGS) entry which is preliminary data.</text>
</comment>
<feature type="non-terminal residue" evidence="2">
    <location>
        <position position="1"/>
    </location>
</feature>
<sequence>KLALQNCSKFDLQRARHPQTHQASHLLPVDDRPFPGLLAVYRIRDLLRRNNFWERDFPVHPVPERPGAHGRRLRLPHVRFRLSSLPGHRVLQPSRRAGALPDGQEEPGPLRQDDGAEGQSGVILQPHHARGVVLREADGHPLHLLRGLLGTTNDHYPHGSVLNGREPCKISSLLQNCGHLHGLEFHLGSCGLRPVQAPPPTGAAQAPQAPLPVLLAAGTSNSFNEIVPRYASTYLE</sequence>
<proteinExistence type="predicted"/>
<organism evidence="2 3">
    <name type="scientific">Araneus ventricosus</name>
    <name type="common">Orbweaver spider</name>
    <name type="synonym">Epeira ventricosa</name>
    <dbReference type="NCBI Taxonomy" id="182803"/>
    <lineage>
        <taxon>Eukaryota</taxon>
        <taxon>Metazoa</taxon>
        <taxon>Ecdysozoa</taxon>
        <taxon>Arthropoda</taxon>
        <taxon>Chelicerata</taxon>
        <taxon>Arachnida</taxon>
        <taxon>Araneae</taxon>
        <taxon>Araneomorphae</taxon>
        <taxon>Entelegynae</taxon>
        <taxon>Araneoidea</taxon>
        <taxon>Araneidae</taxon>
        <taxon>Araneus</taxon>
    </lineage>
</organism>
<dbReference type="EMBL" id="BGPR01015900">
    <property type="protein sequence ID" value="GBN71051.1"/>
    <property type="molecule type" value="Genomic_DNA"/>
</dbReference>
<evidence type="ECO:0000313" key="3">
    <source>
        <dbReference type="Proteomes" id="UP000499080"/>
    </source>
</evidence>
<accession>A0A4Y2R5X1</accession>
<protein>
    <submittedName>
        <fullName evidence="2">Uncharacterized protein</fullName>
    </submittedName>
</protein>
<evidence type="ECO:0000313" key="2">
    <source>
        <dbReference type="EMBL" id="GBN71051.1"/>
    </source>
</evidence>
<gene>
    <name evidence="2" type="ORF">AVEN_51111_1</name>
</gene>
<keyword evidence="3" id="KW-1185">Reference proteome</keyword>
<reference evidence="2 3" key="1">
    <citation type="journal article" date="2019" name="Sci. Rep.">
        <title>Orb-weaving spider Araneus ventricosus genome elucidates the spidroin gene catalogue.</title>
        <authorList>
            <person name="Kono N."/>
            <person name="Nakamura H."/>
            <person name="Ohtoshi R."/>
            <person name="Moran D.A.P."/>
            <person name="Shinohara A."/>
            <person name="Yoshida Y."/>
            <person name="Fujiwara M."/>
            <person name="Mori M."/>
            <person name="Tomita M."/>
            <person name="Arakawa K."/>
        </authorList>
    </citation>
    <scope>NUCLEOTIDE SEQUENCE [LARGE SCALE GENOMIC DNA]</scope>
</reference>
<dbReference type="Proteomes" id="UP000499080">
    <property type="component" value="Unassembled WGS sequence"/>
</dbReference>
<dbReference type="AlphaFoldDB" id="A0A4Y2R5X1"/>
<name>A0A4Y2R5X1_ARAVE</name>
<feature type="region of interest" description="Disordered" evidence="1">
    <location>
        <begin position="91"/>
        <end position="118"/>
    </location>
</feature>